<dbReference type="AlphaFoldDB" id="A0AAP5M8J5"/>
<evidence type="ECO:0000313" key="1">
    <source>
        <dbReference type="EMBL" id="MDR9899226.1"/>
    </source>
</evidence>
<gene>
    <name evidence="1" type="ORF">G7B40_032400</name>
</gene>
<dbReference type="EMBL" id="JAALHA020000023">
    <property type="protein sequence ID" value="MDR9899226.1"/>
    <property type="molecule type" value="Genomic_DNA"/>
</dbReference>
<dbReference type="RefSeq" id="WP_208340711.1">
    <property type="nucleotide sequence ID" value="NZ_CAWQFN010000736.1"/>
</dbReference>
<proteinExistence type="predicted"/>
<reference evidence="2" key="1">
    <citation type="journal article" date="2021" name="Science">
        <title>Hunting the eagle killer: A cyanobacterial neurotoxin causes vacuolar myelinopathy.</title>
        <authorList>
            <person name="Breinlinger S."/>
            <person name="Phillips T.J."/>
            <person name="Haram B.N."/>
            <person name="Mares J."/>
            <person name="Martinez Yerena J.A."/>
            <person name="Hrouzek P."/>
            <person name="Sobotka R."/>
            <person name="Henderson W.M."/>
            <person name="Schmieder P."/>
            <person name="Williams S.M."/>
            <person name="Lauderdale J.D."/>
            <person name="Wilde H.D."/>
            <person name="Gerrin W."/>
            <person name="Kust A."/>
            <person name="Washington J.W."/>
            <person name="Wagner C."/>
            <person name="Geier B."/>
            <person name="Liebeke M."/>
            <person name="Enke H."/>
            <person name="Niedermeyer T.H.J."/>
            <person name="Wilde S.B."/>
        </authorList>
    </citation>
    <scope>NUCLEOTIDE SEQUENCE [LARGE SCALE GENOMIC DNA]</scope>
    <source>
        <strain evidence="2">Thurmond2011</strain>
    </source>
</reference>
<dbReference type="Proteomes" id="UP000667802">
    <property type="component" value="Unassembled WGS sequence"/>
</dbReference>
<protein>
    <submittedName>
        <fullName evidence="1">Uncharacterized protein</fullName>
    </submittedName>
</protein>
<sequence length="92" mass="10832">MDSLNIRAKVFTEISLVPEEKLEELYNFIHYFRLGVEVCGVEVSKETLNPSMDFAGCWNDMSEEMFANFYEEIRTRRQQAFSGRRSDETSFD</sequence>
<evidence type="ECO:0000313" key="2">
    <source>
        <dbReference type="Proteomes" id="UP000667802"/>
    </source>
</evidence>
<organism evidence="1 2">
    <name type="scientific">Aetokthonos hydrillicola Thurmond2011</name>
    <dbReference type="NCBI Taxonomy" id="2712845"/>
    <lineage>
        <taxon>Bacteria</taxon>
        <taxon>Bacillati</taxon>
        <taxon>Cyanobacteriota</taxon>
        <taxon>Cyanophyceae</taxon>
        <taxon>Nostocales</taxon>
        <taxon>Hapalosiphonaceae</taxon>
        <taxon>Aetokthonos</taxon>
    </lineage>
</organism>
<comment type="caution">
    <text evidence="1">The sequence shown here is derived from an EMBL/GenBank/DDBJ whole genome shotgun (WGS) entry which is preliminary data.</text>
</comment>
<accession>A0AAP5M8J5</accession>
<name>A0AAP5M8J5_9CYAN</name>
<keyword evidence="2" id="KW-1185">Reference proteome</keyword>